<feature type="transmembrane region" description="Helical" evidence="2">
    <location>
        <begin position="30"/>
        <end position="51"/>
    </location>
</feature>
<comment type="caution">
    <text evidence="3">The sequence shown here is derived from an EMBL/GenBank/DDBJ whole genome shotgun (WGS) entry which is preliminary data.</text>
</comment>
<evidence type="ECO:0000313" key="4">
    <source>
        <dbReference type="Proteomes" id="UP001595462"/>
    </source>
</evidence>
<sequence length="170" mass="19118">MTQTLWLLGGAYVALGVLVLALNIRSGWPVWIRLACIVLVSALYFVTWQSLQDLRGWPTRLNLPPHFLLNASSVVEPDEADGSPGHIYLWVTPVVDDEPVDMPRAFLLPYSRDLHTRVQRARDAMRNGQLQMGDTTVSTGNQRINNPSNFAQDHQEIDLHNVPEPSLPEK</sequence>
<name>A0ABV7EKU4_9GAMM</name>
<feature type="region of interest" description="Disordered" evidence="1">
    <location>
        <begin position="132"/>
        <end position="170"/>
    </location>
</feature>
<organism evidence="3 4">
    <name type="scientific">Salinisphaera aquimarina</name>
    <dbReference type="NCBI Taxonomy" id="2094031"/>
    <lineage>
        <taxon>Bacteria</taxon>
        <taxon>Pseudomonadati</taxon>
        <taxon>Pseudomonadota</taxon>
        <taxon>Gammaproteobacteria</taxon>
        <taxon>Salinisphaerales</taxon>
        <taxon>Salinisphaeraceae</taxon>
        <taxon>Salinisphaera</taxon>
    </lineage>
</organism>
<evidence type="ECO:0000313" key="3">
    <source>
        <dbReference type="EMBL" id="MFC3103308.1"/>
    </source>
</evidence>
<keyword evidence="4" id="KW-1185">Reference proteome</keyword>
<accession>A0ABV7EKU4</accession>
<dbReference type="EMBL" id="JBHRSS010000003">
    <property type="protein sequence ID" value="MFC3103308.1"/>
    <property type="molecule type" value="Genomic_DNA"/>
</dbReference>
<gene>
    <name evidence="3" type="ORF">ACFOSU_05315</name>
</gene>
<feature type="compositionally biased region" description="Polar residues" evidence="1">
    <location>
        <begin position="132"/>
        <end position="152"/>
    </location>
</feature>
<protein>
    <submittedName>
        <fullName evidence="3">Uncharacterized protein</fullName>
    </submittedName>
</protein>
<feature type="compositionally biased region" description="Basic and acidic residues" evidence="1">
    <location>
        <begin position="153"/>
        <end position="170"/>
    </location>
</feature>
<reference evidence="4" key="1">
    <citation type="journal article" date="2019" name="Int. J. Syst. Evol. Microbiol.">
        <title>The Global Catalogue of Microorganisms (GCM) 10K type strain sequencing project: providing services to taxonomists for standard genome sequencing and annotation.</title>
        <authorList>
            <consortium name="The Broad Institute Genomics Platform"/>
            <consortium name="The Broad Institute Genome Sequencing Center for Infectious Disease"/>
            <person name="Wu L."/>
            <person name="Ma J."/>
        </authorList>
    </citation>
    <scope>NUCLEOTIDE SEQUENCE [LARGE SCALE GENOMIC DNA]</scope>
    <source>
        <strain evidence="4">KCTC 52640</strain>
    </source>
</reference>
<keyword evidence="2" id="KW-0472">Membrane</keyword>
<evidence type="ECO:0000256" key="1">
    <source>
        <dbReference type="SAM" id="MobiDB-lite"/>
    </source>
</evidence>
<keyword evidence="2" id="KW-0812">Transmembrane</keyword>
<proteinExistence type="predicted"/>
<evidence type="ECO:0000256" key="2">
    <source>
        <dbReference type="SAM" id="Phobius"/>
    </source>
</evidence>
<dbReference type="RefSeq" id="WP_380687213.1">
    <property type="nucleotide sequence ID" value="NZ_JBHRSS010000003.1"/>
</dbReference>
<feature type="transmembrane region" description="Helical" evidence="2">
    <location>
        <begin position="5"/>
        <end position="24"/>
    </location>
</feature>
<dbReference type="Proteomes" id="UP001595462">
    <property type="component" value="Unassembled WGS sequence"/>
</dbReference>
<keyword evidence="2" id="KW-1133">Transmembrane helix</keyword>